<feature type="compositionally biased region" description="Low complexity" evidence="1">
    <location>
        <begin position="300"/>
        <end position="322"/>
    </location>
</feature>
<dbReference type="AlphaFoldDB" id="A0A9Q0YHX5"/>
<dbReference type="OrthoDB" id="10002384at2759"/>
<dbReference type="PANTHER" id="PTHR34831:SF1">
    <property type="entry name" value="MIGRATION AND INVASION-INHIBITORY PROTEIN"/>
    <property type="match status" value="1"/>
</dbReference>
<feature type="compositionally biased region" description="Low complexity" evidence="1">
    <location>
        <begin position="81"/>
        <end position="90"/>
    </location>
</feature>
<feature type="compositionally biased region" description="Polar residues" evidence="1">
    <location>
        <begin position="97"/>
        <end position="110"/>
    </location>
</feature>
<name>A0A9Q0YHX5_HOLLE</name>
<reference evidence="2" key="1">
    <citation type="submission" date="2021-10" db="EMBL/GenBank/DDBJ databases">
        <title>Tropical sea cucumber genome reveals ecological adaptation and Cuvierian tubules defense mechanism.</title>
        <authorList>
            <person name="Chen T."/>
        </authorList>
    </citation>
    <scope>NUCLEOTIDE SEQUENCE</scope>
    <source>
        <strain evidence="2">Nanhai2018</strain>
        <tissue evidence="2">Muscle</tissue>
    </source>
</reference>
<comment type="caution">
    <text evidence="2">The sequence shown here is derived from an EMBL/GenBank/DDBJ whole genome shotgun (WGS) entry which is preliminary data.</text>
</comment>
<dbReference type="GO" id="GO:0030336">
    <property type="term" value="P:negative regulation of cell migration"/>
    <property type="evidence" value="ECO:0007669"/>
    <property type="project" value="InterPro"/>
</dbReference>
<evidence type="ECO:0000256" key="1">
    <source>
        <dbReference type="SAM" id="MobiDB-lite"/>
    </source>
</evidence>
<protein>
    <submittedName>
        <fullName evidence="2">Migration and invasion-inhibitory protein</fullName>
    </submittedName>
</protein>
<evidence type="ECO:0000313" key="2">
    <source>
        <dbReference type="EMBL" id="KAJ8021806.1"/>
    </source>
</evidence>
<accession>A0A9Q0YHX5</accession>
<evidence type="ECO:0000313" key="3">
    <source>
        <dbReference type="Proteomes" id="UP001152320"/>
    </source>
</evidence>
<dbReference type="GO" id="GO:0010972">
    <property type="term" value="P:negative regulation of G2/M transition of mitotic cell cycle"/>
    <property type="evidence" value="ECO:0007669"/>
    <property type="project" value="InterPro"/>
</dbReference>
<dbReference type="EMBL" id="JAIZAY010000021">
    <property type="protein sequence ID" value="KAJ8021806.1"/>
    <property type="molecule type" value="Genomic_DNA"/>
</dbReference>
<keyword evidence="3" id="KW-1185">Reference proteome</keyword>
<feature type="compositionally biased region" description="Polar residues" evidence="1">
    <location>
        <begin position="166"/>
        <end position="175"/>
    </location>
</feature>
<dbReference type="PANTHER" id="PTHR34831">
    <property type="entry name" value="MIGRATION AND INVASION-INHIBITORY PROTEIN"/>
    <property type="match status" value="1"/>
</dbReference>
<feature type="compositionally biased region" description="Basic and acidic residues" evidence="1">
    <location>
        <begin position="176"/>
        <end position="191"/>
    </location>
</feature>
<feature type="compositionally biased region" description="Polar residues" evidence="1">
    <location>
        <begin position="49"/>
        <end position="63"/>
    </location>
</feature>
<gene>
    <name evidence="2" type="ORF">HOLleu_39103</name>
</gene>
<dbReference type="Proteomes" id="UP001152320">
    <property type="component" value="Chromosome 21"/>
</dbReference>
<dbReference type="InterPro" id="IPR031466">
    <property type="entry name" value="MIIP"/>
</dbReference>
<organism evidence="2 3">
    <name type="scientific">Holothuria leucospilota</name>
    <name type="common">Black long sea cucumber</name>
    <name type="synonym">Mertensiothuria leucospilota</name>
    <dbReference type="NCBI Taxonomy" id="206669"/>
    <lineage>
        <taxon>Eukaryota</taxon>
        <taxon>Metazoa</taxon>
        <taxon>Echinodermata</taxon>
        <taxon>Eleutherozoa</taxon>
        <taxon>Echinozoa</taxon>
        <taxon>Holothuroidea</taxon>
        <taxon>Aspidochirotacea</taxon>
        <taxon>Aspidochirotida</taxon>
        <taxon>Holothuriidae</taxon>
        <taxon>Holothuria</taxon>
    </lineage>
</organism>
<feature type="region of interest" description="Disordered" evidence="1">
    <location>
        <begin position="44"/>
        <end position="196"/>
    </location>
</feature>
<proteinExistence type="predicted"/>
<feature type="compositionally biased region" description="Low complexity" evidence="1">
    <location>
        <begin position="140"/>
        <end position="153"/>
    </location>
</feature>
<dbReference type="Pfam" id="PF15734">
    <property type="entry name" value="MIIP"/>
    <property type="match status" value="1"/>
</dbReference>
<feature type="region of interest" description="Disordered" evidence="1">
    <location>
        <begin position="300"/>
        <end position="324"/>
    </location>
</feature>
<sequence length="494" mass="55716">MELEDGPSNIYWLRREYQNLQRRLQKGQDTLQHNIQGLKSKQSIRKQTSRLMGRSNQTKTSTPKAGGLIKAGKTIRRRSLSARSQASVQRINKRRVSTQTKSLVQGSSPYNLRLVGREADVSSTSDLSRQERMHQDTSPSLGRSRSRNSAGRRQSCRLKGKENLSYFGSNESDSSSARERDILTPEKERNISTDSLSEISERLSPAIQNVTPQPKSILLNPSSRKRGKTPNRVAFVKRLNEMSGRKRNISSKDRSLLGYDWIAGVLESDSNYAAQSDEFFEEIRAFRRANRDECVHDSVSELSLPMSSSSVPPPTENESPESTKQTHKCIHNYTINDRLFSVPLHEAPDGESMCAICKSRRKPLGTRNSPSYIRVSIPRSTLVSPYRVKSHRRRSYDPTDSLGLSKHCLAGWQSSKPSMMPTAGTLDIRSSLTVPIHGSEVHPPDESLPPTRRIPRISKRTQELMNTSLAIQLNAQRAQQTGILRRSARRNSRK</sequence>